<evidence type="ECO:0000256" key="7">
    <source>
        <dbReference type="ARBA" id="ARBA00022691"/>
    </source>
</evidence>
<evidence type="ECO:0000256" key="1">
    <source>
        <dbReference type="ARBA" id="ARBA00004123"/>
    </source>
</evidence>
<dbReference type="EMBL" id="JBJQND010000019">
    <property type="protein sequence ID" value="KAL3832487.1"/>
    <property type="molecule type" value="Genomic_DNA"/>
</dbReference>
<dbReference type="InterPro" id="IPR019410">
    <property type="entry name" value="Methyltransf_16"/>
</dbReference>
<evidence type="ECO:0000256" key="10">
    <source>
        <dbReference type="SAM" id="MobiDB-lite"/>
    </source>
</evidence>
<accession>A0ABD3T6D8</accession>
<dbReference type="Gene3D" id="3.40.50.150">
    <property type="entry name" value="Vaccinia Virus protein VP39"/>
    <property type="match status" value="1"/>
</dbReference>
<keyword evidence="7" id="KW-0949">S-adenosyl-L-methionine</keyword>
<dbReference type="GO" id="GO:0018064">
    <property type="term" value="F:protein-L-histidine N-tele-methyltransferase activity"/>
    <property type="evidence" value="ECO:0007669"/>
    <property type="project" value="UniProtKB-EC"/>
</dbReference>
<protein>
    <recommendedName>
        <fullName evidence="3">protein-histidine N-methyltransferase</fullName>
        <ecNumber evidence="3">2.1.1.85</ecNumber>
    </recommendedName>
</protein>
<keyword evidence="12" id="KW-1185">Reference proteome</keyword>
<organism evidence="11 12">
    <name type="scientific">Sinanodonta woodiana</name>
    <name type="common">Chinese pond mussel</name>
    <name type="synonym">Anodonta woodiana</name>
    <dbReference type="NCBI Taxonomy" id="1069815"/>
    <lineage>
        <taxon>Eukaryota</taxon>
        <taxon>Metazoa</taxon>
        <taxon>Spiralia</taxon>
        <taxon>Lophotrochozoa</taxon>
        <taxon>Mollusca</taxon>
        <taxon>Bivalvia</taxon>
        <taxon>Autobranchia</taxon>
        <taxon>Heteroconchia</taxon>
        <taxon>Palaeoheterodonta</taxon>
        <taxon>Unionida</taxon>
        <taxon>Unionoidea</taxon>
        <taxon>Unionidae</taxon>
        <taxon>Unioninae</taxon>
        <taxon>Sinanodonta</taxon>
    </lineage>
</organism>
<comment type="subcellular location">
    <subcellularLocation>
        <location evidence="2">Cytoplasm</location>
    </subcellularLocation>
    <subcellularLocation>
        <location evidence="1">Nucleus</location>
    </subcellularLocation>
</comment>
<evidence type="ECO:0000256" key="2">
    <source>
        <dbReference type="ARBA" id="ARBA00004496"/>
    </source>
</evidence>
<dbReference type="Proteomes" id="UP001634394">
    <property type="component" value="Unassembled WGS sequence"/>
</dbReference>
<evidence type="ECO:0000256" key="4">
    <source>
        <dbReference type="ARBA" id="ARBA00022490"/>
    </source>
</evidence>
<dbReference type="EC" id="2.1.1.85" evidence="3"/>
<dbReference type="CDD" id="cd02440">
    <property type="entry name" value="AdoMet_MTases"/>
    <property type="match status" value="1"/>
</dbReference>
<keyword evidence="4" id="KW-0963">Cytoplasm</keyword>
<evidence type="ECO:0000256" key="8">
    <source>
        <dbReference type="ARBA" id="ARBA00023242"/>
    </source>
</evidence>
<sequence length="291" mass="32351">MSFFFNFPDPDKSDIVSSEKSETEKSSLASEDVTVAKCREIFPSLKEKDYNNVAVLSHRLSDFCIHYYDSQAVQKTASDSLSAASSVSQAIQSHSDLIPNVYEGGLKVWECAIDLLEFLQNTQISFVGKSVLELGCGAGLPGILAAKQGAAHVHFQDYNSEVLEIYTIANVRLNQIEESGKCACRYFSGDWTSFQQQSRSILGETFRYDIILTAETIYKTENYSKLIAVFESCLAEDGVVYLAAKSNYFGVGGGTRDFEQFVKKHGHFVSEVCHTIEAGVPREIIKLKHQE</sequence>
<keyword evidence="6" id="KW-0808">Transferase</keyword>
<keyword evidence="5" id="KW-0489">Methyltransferase</keyword>
<dbReference type="GO" id="GO:0005737">
    <property type="term" value="C:cytoplasm"/>
    <property type="evidence" value="ECO:0007669"/>
    <property type="project" value="UniProtKB-SubCell"/>
</dbReference>
<dbReference type="InterPro" id="IPR029063">
    <property type="entry name" value="SAM-dependent_MTases_sf"/>
</dbReference>
<keyword evidence="8" id="KW-0539">Nucleus</keyword>
<evidence type="ECO:0000256" key="9">
    <source>
        <dbReference type="ARBA" id="ARBA00038126"/>
    </source>
</evidence>
<evidence type="ECO:0000256" key="5">
    <source>
        <dbReference type="ARBA" id="ARBA00022603"/>
    </source>
</evidence>
<dbReference type="PANTHER" id="PTHR14614:SF39">
    <property type="entry name" value="HISTIDINE PROTEIN METHYLTRANSFERASE 1 HOMOLOG"/>
    <property type="match status" value="1"/>
</dbReference>
<evidence type="ECO:0000256" key="3">
    <source>
        <dbReference type="ARBA" id="ARBA00012533"/>
    </source>
</evidence>
<dbReference type="PANTHER" id="PTHR14614">
    <property type="entry name" value="HEPATOCELLULAR CARCINOMA-ASSOCIATED ANTIGEN"/>
    <property type="match status" value="1"/>
</dbReference>
<proteinExistence type="inferred from homology"/>
<dbReference type="AlphaFoldDB" id="A0ABD3T6D8"/>
<gene>
    <name evidence="11" type="ORF">ACJMK2_024127</name>
</gene>
<evidence type="ECO:0000256" key="6">
    <source>
        <dbReference type="ARBA" id="ARBA00022679"/>
    </source>
</evidence>
<dbReference type="GO" id="GO:0005634">
    <property type="term" value="C:nucleus"/>
    <property type="evidence" value="ECO:0007669"/>
    <property type="project" value="UniProtKB-SubCell"/>
</dbReference>
<feature type="region of interest" description="Disordered" evidence="10">
    <location>
        <begin position="1"/>
        <end position="23"/>
    </location>
</feature>
<comment type="caution">
    <text evidence="11">The sequence shown here is derived from an EMBL/GenBank/DDBJ whole genome shotgun (WGS) entry which is preliminary data.</text>
</comment>
<reference evidence="11 12" key="1">
    <citation type="submission" date="2024-11" db="EMBL/GenBank/DDBJ databases">
        <title>Chromosome-level genome assembly of the freshwater bivalve Anodonta woodiana.</title>
        <authorList>
            <person name="Chen X."/>
        </authorList>
    </citation>
    <scope>NUCLEOTIDE SEQUENCE [LARGE SCALE GENOMIC DNA]</scope>
    <source>
        <strain evidence="11">MN2024</strain>
        <tissue evidence="11">Gills</tissue>
    </source>
</reference>
<feature type="compositionally biased region" description="Basic and acidic residues" evidence="10">
    <location>
        <begin position="9"/>
        <end position="23"/>
    </location>
</feature>
<name>A0ABD3T6D8_SINWO</name>
<comment type="similarity">
    <text evidence="9">Belongs to the methyltransferase superfamily. METTL18 family.</text>
</comment>
<dbReference type="SUPFAM" id="SSF53335">
    <property type="entry name" value="S-adenosyl-L-methionine-dependent methyltransferases"/>
    <property type="match status" value="1"/>
</dbReference>
<dbReference type="GO" id="GO:0032259">
    <property type="term" value="P:methylation"/>
    <property type="evidence" value="ECO:0007669"/>
    <property type="project" value="UniProtKB-KW"/>
</dbReference>
<evidence type="ECO:0000313" key="12">
    <source>
        <dbReference type="Proteomes" id="UP001634394"/>
    </source>
</evidence>
<dbReference type="Pfam" id="PF10294">
    <property type="entry name" value="Methyltransf_16"/>
    <property type="match status" value="1"/>
</dbReference>
<evidence type="ECO:0000313" key="11">
    <source>
        <dbReference type="EMBL" id="KAL3832487.1"/>
    </source>
</evidence>